<proteinExistence type="predicted"/>
<dbReference type="RefSeq" id="WP_058858188.1">
    <property type="nucleotide sequence ID" value="NZ_BJZR01000024.1"/>
</dbReference>
<evidence type="ECO:0000313" key="5">
    <source>
        <dbReference type="Proteomes" id="UP000057181"/>
    </source>
</evidence>
<evidence type="ECO:0000313" key="3">
    <source>
        <dbReference type="EMBL" id="GEO91879.1"/>
    </source>
</evidence>
<dbReference type="Proteomes" id="UP000234632">
    <property type="component" value="Unassembled WGS sequence"/>
</dbReference>
<protein>
    <recommendedName>
        <fullName evidence="8">Multidrug ABC transporter ATPase</fullName>
    </recommendedName>
</protein>
<reference evidence="3 7" key="3">
    <citation type="submission" date="2019-07" db="EMBL/GenBank/DDBJ databases">
        <title>Whole genome shotgun sequence of Kocuria flava NBRC 107626.</title>
        <authorList>
            <person name="Hosoyama A."/>
            <person name="Uohara A."/>
            <person name="Ohji S."/>
            <person name="Ichikawa N."/>
        </authorList>
    </citation>
    <scope>NUCLEOTIDE SEQUENCE [LARGE SCALE GENOMIC DNA]</scope>
    <source>
        <strain evidence="3 7">NBRC 107626</strain>
    </source>
</reference>
<evidence type="ECO:0008006" key="8">
    <source>
        <dbReference type="Google" id="ProtNLM"/>
    </source>
</evidence>
<keyword evidence="1" id="KW-0812">Transmembrane</keyword>
<dbReference type="EMBL" id="CP013254">
    <property type="protein sequence ID" value="ALU39478.1"/>
    <property type="molecule type" value="Genomic_DNA"/>
</dbReference>
<dbReference type="Proteomes" id="UP000057181">
    <property type="component" value="Chromosome"/>
</dbReference>
<keyword evidence="1" id="KW-1133">Transmembrane helix</keyword>
<dbReference type="EMBL" id="BJZR01000024">
    <property type="protein sequence ID" value="GEO91879.1"/>
    <property type="molecule type" value="Genomic_DNA"/>
</dbReference>
<keyword evidence="1" id="KW-0472">Membrane</keyword>
<dbReference type="EMBL" id="LOMZ01000001">
    <property type="protein sequence ID" value="PLC13380.1"/>
    <property type="molecule type" value="Genomic_DNA"/>
</dbReference>
<evidence type="ECO:0000313" key="7">
    <source>
        <dbReference type="Proteomes" id="UP000321155"/>
    </source>
</evidence>
<dbReference type="KEGG" id="kfv:AS188_06610"/>
<organism evidence="2 5">
    <name type="scientific">Kocuria flava</name>
    <dbReference type="NCBI Taxonomy" id="446860"/>
    <lineage>
        <taxon>Bacteria</taxon>
        <taxon>Bacillati</taxon>
        <taxon>Actinomycetota</taxon>
        <taxon>Actinomycetes</taxon>
        <taxon>Micrococcales</taxon>
        <taxon>Micrococcaceae</taxon>
        <taxon>Kocuria</taxon>
    </lineage>
</organism>
<reference evidence="2 5" key="1">
    <citation type="submission" date="2015-11" db="EMBL/GenBank/DDBJ databases">
        <title>Complete Genome Sequence of Kocuria flava strain HO-9041.</title>
        <authorList>
            <person name="Zhou M."/>
            <person name="Dai J."/>
        </authorList>
    </citation>
    <scope>NUCLEOTIDE SEQUENCE [LARGE SCALE GENOMIC DNA]</scope>
    <source>
        <strain evidence="2 5">HO-9041</strain>
    </source>
</reference>
<gene>
    <name evidence="2" type="ORF">AS188_06610</name>
    <name evidence="4" type="ORF">AUQ48_15630</name>
    <name evidence="3" type="ORF">KFL01_11850</name>
</gene>
<evidence type="ECO:0000313" key="2">
    <source>
        <dbReference type="EMBL" id="ALU39478.1"/>
    </source>
</evidence>
<dbReference type="Proteomes" id="UP000321155">
    <property type="component" value="Unassembled WGS sequence"/>
</dbReference>
<evidence type="ECO:0000256" key="1">
    <source>
        <dbReference type="SAM" id="Phobius"/>
    </source>
</evidence>
<feature type="transmembrane region" description="Helical" evidence="1">
    <location>
        <begin position="50"/>
        <end position="72"/>
    </location>
</feature>
<accession>A0A0U3HPL2</accession>
<dbReference type="AlphaFoldDB" id="A0A0U3HPL2"/>
<name>A0A0U3HPL2_9MICC</name>
<reference evidence="4 6" key="2">
    <citation type="submission" date="2015-12" db="EMBL/GenBank/DDBJ databases">
        <authorList>
            <person name="Shamseldin A."/>
            <person name="Moawad H."/>
            <person name="Abd El-Rahim W.M."/>
            <person name="Sadowsky M.J."/>
        </authorList>
    </citation>
    <scope>NUCLEOTIDE SEQUENCE [LARGE SCALE GENOMIC DNA]</scope>
    <source>
        <strain evidence="4 6">S43</strain>
    </source>
</reference>
<dbReference type="STRING" id="446860.AS188_06610"/>
<evidence type="ECO:0000313" key="6">
    <source>
        <dbReference type="Proteomes" id="UP000234632"/>
    </source>
</evidence>
<dbReference type="OrthoDB" id="4883536at2"/>
<evidence type="ECO:0000313" key="4">
    <source>
        <dbReference type="EMBL" id="PLC13380.1"/>
    </source>
</evidence>
<feature type="transmembrane region" description="Helical" evidence="1">
    <location>
        <begin position="16"/>
        <end position="38"/>
    </location>
</feature>
<sequence length="78" mass="8303">MPAPEDRPATTARPDVLALGAVVLGLVCALCLALLLVLEAAGADPWDGLTVIPWFAFPVAFLLLCASLVRALRHRRRA</sequence>
<keyword evidence="7" id="KW-1185">Reference proteome</keyword>